<reference evidence="2" key="1">
    <citation type="journal article" date="2014" name="Front. Microbiol.">
        <title>High frequency of phylogenetically diverse reductive dehalogenase-homologous genes in deep subseafloor sedimentary metagenomes.</title>
        <authorList>
            <person name="Kawai M."/>
            <person name="Futagami T."/>
            <person name="Toyoda A."/>
            <person name="Takaki Y."/>
            <person name="Nishi S."/>
            <person name="Hori S."/>
            <person name="Arai W."/>
            <person name="Tsubouchi T."/>
            <person name="Morono Y."/>
            <person name="Uchiyama I."/>
            <person name="Ito T."/>
            <person name="Fujiyama A."/>
            <person name="Inagaki F."/>
            <person name="Takami H."/>
        </authorList>
    </citation>
    <scope>NUCLEOTIDE SEQUENCE</scope>
    <source>
        <strain evidence="2">Expedition CK06-06</strain>
    </source>
</reference>
<evidence type="ECO:0000259" key="1">
    <source>
        <dbReference type="Pfam" id="PF04015"/>
    </source>
</evidence>
<proteinExistence type="predicted"/>
<comment type="caution">
    <text evidence="2">The sequence shown here is derived from an EMBL/GenBank/DDBJ whole genome shotgun (WGS) entry which is preliminary data.</text>
</comment>
<sequence length="112" mass="11662">MGVIGGNRGAIHAALGQRIADLNTVITPHLNVIDATRILLNNGPSGGNLDDVEVMNTLIASTDPIAADAYATTTLFGLQPQDIESTRAGYELGLGEIDLSKVEIVYAEADTA</sequence>
<dbReference type="InterPro" id="IPR007160">
    <property type="entry name" value="DUF362"/>
</dbReference>
<name>X0VYW2_9ZZZZ</name>
<dbReference type="Pfam" id="PF04015">
    <property type="entry name" value="DUF362"/>
    <property type="match status" value="1"/>
</dbReference>
<gene>
    <name evidence="2" type="ORF">S01H1_60797</name>
</gene>
<dbReference type="AlphaFoldDB" id="X0VYW2"/>
<organism evidence="2">
    <name type="scientific">marine sediment metagenome</name>
    <dbReference type="NCBI Taxonomy" id="412755"/>
    <lineage>
        <taxon>unclassified sequences</taxon>
        <taxon>metagenomes</taxon>
        <taxon>ecological metagenomes</taxon>
    </lineage>
</organism>
<evidence type="ECO:0000313" key="2">
    <source>
        <dbReference type="EMBL" id="GAG23475.1"/>
    </source>
</evidence>
<accession>X0VYW2</accession>
<dbReference type="EMBL" id="BARS01039832">
    <property type="protein sequence ID" value="GAG23475.1"/>
    <property type="molecule type" value="Genomic_DNA"/>
</dbReference>
<feature type="domain" description="DUF362" evidence="1">
    <location>
        <begin position="1"/>
        <end position="72"/>
    </location>
</feature>
<protein>
    <recommendedName>
        <fullName evidence="1">DUF362 domain-containing protein</fullName>
    </recommendedName>
</protein>